<feature type="active site" description="Proton donor" evidence="6">
    <location>
        <position position="60"/>
    </location>
</feature>
<evidence type="ECO:0000256" key="1">
    <source>
        <dbReference type="ARBA" id="ARBA00022694"/>
    </source>
</evidence>
<dbReference type="AlphaFoldDB" id="J0D4G8"/>
<evidence type="ECO:0000259" key="7">
    <source>
        <dbReference type="PROSITE" id="PS51747"/>
    </source>
</evidence>
<dbReference type="eggNOG" id="COG0590">
    <property type="taxonomic scope" value="Bacteria"/>
</dbReference>
<dbReference type="InterPro" id="IPR016193">
    <property type="entry name" value="Cytidine_deaminase-like"/>
</dbReference>
<organism evidence="8 9">
    <name type="scientific">Scardovia wiggsiae F0424</name>
    <dbReference type="NCBI Taxonomy" id="857290"/>
    <lineage>
        <taxon>Bacteria</taxon>
        <taxon>Bacillati</taxon>
        <taxon>Actinomycetota</taxon>
        <taxon>Actinomycetes</taxon>
        <taxon>Bifidobacteriales</taxon>
        <taxon>Bifidobacteriaceae</taxon>
        <taxon>Scardovia</taxon>
    </lineage>
</organism>
<comment type="function">
    <text evidence="6">Catalyzes the deamination of adenosine to inosine at the wobble position 34 of tRNA(Arg2).</text>
</comment>
<protein>
    <recommendedName>
        <fullName evidence="6">tRNA-specific adenosine deaminase</fullName>
        <ecNumber evidence="6">3.5.4.33</ecNumber>
    </recommendedName>
</protein>
<keyword evidence="9" id="KW-1185">Reference proteome</keyword>
<keyword evidence="1 6" id="KW-0819">tRNA processing</keyword>
<evidence type="ECO:0000313" key="8">
    <source>
        <dbReference type="EMBL" id="EJD64870.1"/>
    </source>
</evidence>
<feature type="binding site" evidence="6">
    <location>
        <position position="91"/>
    </location>
    <ligand>
        <name>Zn(2+)</name>
        <dbReference type="ChEBI" id="CHEBI:29105"/>
        <note>catalytic</note>
    </ligand>
</feature>
<reference evidence="8 9" key="1">
    <citation type="submission" date="2012-01" db="EMBL/GenBank/DDBJ databases">
        <title>The Genome Sequence of Scardovia wiggsiae F0424.</title>
        <authorList>
            <consortium name="The Broad Institute Genome Sequencing Platform"/>
            <person name="Earl A."/>
            <person name="Ward D."/>
            <person name="Feldgarden M."/>
            <person name="Gevers D."/>
            <person name="Izard J."/>
            <person name="Ganesan A."/>
            <person name="Baranova O.V."/>
            <person name="Blanton J.M."/>
            <person name="Tanner A.C."/>
            <person name="Mathney J."/>
            <person name="Dewhirst F.E."/>
            <person name="Young S.K."/>
            <person name="Zeng Q."/>
            <person name="Gargeya S."/>
            <person name="Fitzgerald M."/>
            <person name="Haas B."/>
            <person name="Abouelleil A."/>
            <person name="Alvarado L."/>
            <person name="Arachchi H.M."/>
            <person name="Berlin A."/>
            <person name="Chapman S.B."/>
            <person name="Gearin G."/>
            <person name="Goldberg J."/>
            <person name="Griggs A."/>
            <person name="Gujja S."/>
            <person name="Hansen M."/>
            <person name="Heiman D."/>
            <person name="Howarth C."/>
            <person name="Larimer J."/>
            <person name="Lui A."/>
            <person name="MacDonald P.J.P."/>
            <person name="McCowen C."/>
            <person name="Montmayeur A."/>
            <person name="Murphy C."/>
            <person name="Neiman D."/>
            <person name="Pearson M."/>
            <person name="Priest M."/>
            <person name="Roberts A."/>
            <person name="Saif S."/>
            <person name="Shea T."/>
            <person name="Sisk P."/>
            <person name="Stolte C."/>
            <person name="Sykes S."/>
            <person name="Wortman J."/>
            <person name="Nusbaum C."/>
            <person name="Birren B."/>
        </authorList>
    </citation>
    <scope>NUCLEOTIDE SEQUENCE [LARGE SCALE GENOMIC DNA]</scope>
    <source>
        <strain evidence="8 9">F0424</strain>
    </source>
</reference>
<keyword evidence="2 6" id="KW-0479">Metal-binding</keyword>
<keyword evidence="4 6" id="KW-0862">Zinc</keyword>
<proteinExistence type="inferred from homology"/>
<keyword evidence="3 6" id="KW-0378">Hydrolase</keyword>
<dbReference type="PANTHER" id="PTHR11079:SF202">
    <property type="entry name" value="TRNA-SPECIFIC ADENOSINE DEAMINASE"/>
    <property type="match status" value="1"/>
</dbReference>
<feature type="binding site" evidence="6">
    <location>
        <position position="58"/>
    </location>
    <ligand>
        <name>Zn(2+)</name>
        <dbReference type="ChEBI" id="CHEBI:29105"/>
        <note>catalytic</note>
    </ligand>
</feature>
<dbReference type="Pfam" id="PF00383">
    <property type="entry name" value="dCMP_cyt_deam_1"/>
    <property type="match status" value="1"/>
</dbReference>
<dbReference type="GO" id="GO:0052717">
    <property type="term" value="F:tRNA-specific adenosine-34 deaminase activity"/>
    <property type="evidence" value="ECO:0007669"/>
    <property type="project" value="UniProtKB-UniRule"/>
</dbReference>
<evidence type="ECO:0000313" key="9">
    <source>
        <dbReference type="Proteomes" id="UP000006415"/>
    </source>
</evidence>
<dbReference type="SUPFAM" id="SSF53927">
    <property type="entry name" value="Cytidine deaminase-like"/>
    <property type="match status" value="1"/>
</dbReference>
<sequence length="165" mass="17635">MGINREALATAMGEALRCAREAGKNADVPVGAVMLDRDGAIAARSYNRREQEGDPLSHAEIEVIRAAAAVNGSWNLAEFTLVVTLEPCPMCAGAAVSAHVGSIVFGAWDPKMGACGSVWDIPRDPHIGAHPQVTGGIREEECSRLLNSFFEQHRPRSRHHPGSPC</sequence>
<comment type="catalytic activity">
    <reaction evidence="5 6">
        <text>adenosine(34) in tRNA + H2O + H(+) = inosine(34) in tRNA + NH4(+)</text>
        <dbReference type="Rhea" id="RHEA:43168"/>
        <dbReference type="Rhea" id="RHEA-COMP:10373"/>
        <dbReference type="Rhea" id="RHEA-COMP:10374"/>
        <dbReference type="ChEBI" id="CHEBI:15377"/>
        <dbReference type="ChEBI" id="CHEBI:15378"/>
        <dbReference type="ChEBI" id="CHEBI:28938"/>
        <dbReference type="ChEBI" id="CHEBI:74411"/>
        <dbReference type="ChEBI" id="CHEBI:82852"/>
        <dbReference type="EC" id="3.5.4.33"/>
    </reaction>
</comment>
<evidence type="ECO:0000256" key="3">
    <source>
        <dbReference type="ARBA" id="ARBA00022801"/>
    </source>
</evidence>
<feature type="binding site" evidence="6">
    <location>
        <position position="88"/>
    </location>
    <ligand>
        <name>Zn(2+)</name>
        <dbReference type="ChEBI" id="CHEBI:29105"/>
        <note>catalytic</note>
    </ligand>
</feature>
<evidence type="ECO:0000256" key="6">
    <source>
        <dbReference type="HAMAP-Rule" id="MF_00972"/>
    </source>
</evidence>
<evidence type="ECO:0000256" key="2">
    <source>
        <dbReference type="ARBA" id="ARBA00022723"/>
    </source>
</evidence>
<dbReference type="PANTHER" id="PTHR11079">
    <property type="entry name" value="CYTOSINE DEAMINASE FAMILY MEMBER"/>
    <property type="match status" value="1"/>
</dbReference>
<dbReference type="EC" id="3.5.4.33" evidence="6"/>
<dbReference type="GO" id="GO:0002100">
    <property type="term" value="P:tRNA wobble adenosine to inosine editing"/>
    <property type="evidence" value="ECO:0007669"/>
    <property type="project" value="UniProtKB-UniRule"/>
</dbReference>
<dbReference type="CDD" id="cd01285">
    <property type="entry name" value="nucleoside_deaminase"/>
    <property type="match status" value="1"/>
</dbReference>
<accession>J0D4G8</accession>
<dbReference type="PROSITE" id="PS51747">
    <property type="entry name" value="CYT_DCMP_DEAMINASES_2"/>
    <property type="match status" value="1"/>
</dbReference>
<evidence type="ECO:0000256" key="4">
    <source>
        <dbReference type="ARBA" id="ARBA00022833"/>
    </source>
</evidence>
<dbReference type="HOGENOM" id="CLU_025810_3_2_11"/>
<dbReference type="STRING" id="857290.HMPREF9156_00745"/>
<dbReference type="RefSeq" id="WP_007147809.1">
    <property type="nucleotide sequence ID" value="NZ_AKCI01000001.1"/>
</dbReference>
<comment type="caution">
    <text evidence="8">The sequence shown here is derived from an EMBL/GenBank/DDBJ whole genome shotgun (WGS) entry which is preliminary data.</text>
</comment>
<dbReference type="Proteomes" id="UP000006415">
    <property type="component" value="Unassembled WGS sequence"/>
</dbReference>
<dbReference type="HAMAP" id="MF_00972">
    <property type="entry name" value="tRNA_aden_deaminase"/>
    <property type="match status" value="1"/>
</dbReference>
<comment type="subunit">
    <text evidence="6">Homodimer.</text>
</comment>
<comment type="similarity">
    <text evidence="6">Belongs to the cytidine and deoxycytidylate deaminase family.</text>
</comment>
<dbReference type="InterPro" id="IPR028883">
    <property type="entry name" value="tRNA_aden_deaminase"/>
</dbReference>
<dbReference type="GO" id="GO:0008270">
    <property type="term" value="F:zinc ion binding"/>
    <property type="evidence" value="ECO:0007669"/>
    <property type="project" value="UniProtKB-UniRule"/>
</dbReference>
<evidence type="ECO:0000256" key="5">
    <source>
        <dbReference type="ARBA" id="ARBA00048045"/>
    </source>
</evidence>
<comment type="cofactor">
    <cofactor evidence="6">
        <name>Zn(2+)</name>
        <dbReference type="ChEBI" id="CHEBI:29105"/>
    </cofactor>
    <text evidence="6">Binds 1 zinc ion per subunit.</text>
</comment>
<name>J0D4G8_9BIFI</name>
<gene>
    <name evidence="6" type="primary">tadA</name>
    <name evidence="8" type="ORF">HMPREF9156_00745</name>
</gene>
<dbReference type="Gene3D" id="3.40.140.10">
    <property type="entry name" value="Cytidine Deaminase, domain 2"/>
    <property type="match status" value="1"/>
</dbReference>
<dbReference type="OrthoDB" id="9802676at2"/>
<dbReference type="EMBL" id="AGZS01000003">
    <property type="protein sequence ID" value="EJD64870.1"/>
    <property type="molecule type" value="Genomic_DNA"/>
</dbReference>
<dbReference type="InterPro" id="IPR002125">
    <property type="entry name" value="CMP_dCMP_dom"/>
</dbReference>
<feature type="domain" description="CMP/dCMP-type deaminase" evidence="7">
    <location>
        <begin position="6"/>
        <end position="118"/>
    </location>
</feature>